<sequence>MPNKKPLSKSKFLALIKTEANKRYPDKHPFNTLLYDGKLNKSQIHGWISNWFYYQTIIPLKDGAVLSNCPLSDVRRIWISRILEYDGYSETEGALEGWLKFAESTGLSRKDVLNFTYIPGIKIAADSLLTYVKNHSWLEGISTSLSQIFLPAAIDKRINALSTYYGDFVDPRGLDYFLALTAQARKDSQIALNIIMKYSDSYEMQLQALDSILFTEDVLWSMLDSIYSVYVVDR</sequence>
<protein>
    <submittedName>
        <fullName evidence="4">Coenzyme PQQ synthesis protein C</fullName>
    </submittedName>
</protein>
<dbReference type="Gene3D" id="1.20.910.10">
    <property type="entry name" value="Heme oxygenase-like"/>
    <property type="match status" value="1"/>
</dbReference>
<dbReference type="InterPro" id="IPR011845">
    <property type="entry name" value="PqqC"/>
</dbReference>
<dbReference type="Pfam" id="PF03070">
    <property type="entry name" value="TENA_THI-4"/>
    <property type="match status" value="1"/>
</dbReference>
<evidence type="ECO:0000313" key="4">
    <source>
        <dbReference type="EMBL" id="ACF09626.1"/>
    </source>
</evidence>
<accession>B3V5P0</accession>
<organism evidence="4">
    <name type="scientific">uncultured marine crenarchaeote AD1000-325-A12</name>
    <dbReference type="NCBI Taxonomy" id="526639"/>
    <lineage>
        <taxon>Archaea</taxon>
        <taxon>Nitrososphaerota</taxon>
        <taxon>Nitrososphaeria</taxon>
        <taxon>Nitrosopumilales</taxon>
        <taxon>environmental samples</taxon>
    </lineage>
</organism>
<name>B3V5P0_9ARCH</name>
<dbReference type="InterPro" id="IPR004305">
    <property type="entry name" value="Thiaminase-2/PQQC"/>
</dbReference>
<dbReference type="HAMAP" id="MF_00654">
    <property type="entry name" value="PQQ_syn_PqqC"/>
    <property type="match status" value="1"/>
</dbReference>
<evidence type="ECO:0000256" key="2">
    <source>
        <dbReference type="ARBA" id="ARBA00023002"/>
    </source>
</evidence>
<dbReference type="AlphaFoldDB" id="B3V5P0"/>
<dbReference type="SUPFAM" id="SSF48613">
    <property type="entry name" value="Heme oxygenase-like"/>
    <property type="match status" value="1"/>
</dbReference>
<evidence type="ECO:0000256" key="1">
    <source>
        <dbReference type="ARBA" id="ARBA00022905"/>
    </source>
</evidence>
<reference evidence="4" key="1">
    <citation type="journal article" date="2008" name="ISME J.">
        <title>Hindsight in the relative abundance, metabolic potential and genome dynamics of uncultivated marine archaea from comparative metagenomic analyses of bathypelagic plankton of different oceanic regions.</title>
        <authorList>
            <person name="Martin-Cuadrado A.B."/>
            <person name="Rodriguez-Valera F."/>
            <person name="Moreira D."/>
            <person name="Alba J.C."/>
            <person name="Ivars-Martinez E."/>
            <person name="Henn M.R."/>
            <person name="Talla E."/>
            <person name="Lopez-Garcia P."/>
        </authorList>
    </citation>
    <scope>NUCLEOTIDE SEQUENCE</scope>
</reference>
<dbReference type="InterPro" id="IPR039068">
    <property type="entry name" value="PqqC-like"/>
</dbReference>
<dbReference type="InterPro" id="IPR016084">
    <property type="entry name" value="Haem_Oase-like_multi-hlx"/>
</dbReference>
<feature type="domain" description="Thiaminase-2/PQQC" evidence="3">
    <location>
        <begin position="19"/>
        <end position="224"/>
    </location>
</feature>
<dbReference type="GO" id="GO:0016491">
    <property type="term" value="F:oxidoreductase activity"/>
    <property type="evidence" value="ECO:0007669"/>
    <property type="project" value="UniProtKB-KW"/>
</dbReference>
<evidence type="ECO:0000259" key="3">
    <source>
        <dbReference type="Pfam" id="PF03070"/>
    </source>
</evidence>
<reference evidence="4" key="2">
    <citation type="submission" date="2008-05" db="EMBL/GenBank/DDBJ databases">
        <authorList>
            <person name="Martin-Cuadrado A.-B."/>
            <person name="Rodriguez-Valera F."/>
            <person name="Moreira D."/>
            <person name="Alba J.-C."/>
            <person name="Ivars-Martinez E."/>
            <person name="Henn M.R."/>
            <person name="Talla E."/>
            <person name="Lopez-Garcia P."/>
        </authorList>
    </citation>
    <scope>NUCLEOTIDE SEQUENCE</scope>
</reference>
<dbReference type="PANTHER" id="PTHR40279">
    <property type="entry name" value="PQQC-LIKE PROTEIN"/>
    <property type="match status" value="1"/>
</dbReference>
<dbReference type="EMBL" id="EU686620">
    <property type="protein sequence ID" value="ACF09626.1"/>
    <property type="molecule type" value="Genomic_DNA"/>
</dbReference>
<dbReference type="PANTHER" id="PTHR40279:SF3">
    <property type="entry name" value="4-AMINOBENZOATE SYNTHASE"/>
    <property type="match status" value="1"/>
</dbReference>
<proteinExistence type="inferred from homology"/>
<keyword evidence="2" id="KW-0560">Oxidoreductase</keyword>
<keyword evidence="1" id="KW-0884">PQQ biosynthesis</keyword>